<dbReference type="AlphaFoldDB" id="A0AA47PAZ3"/>
<feature type="region of interest" description="Disordered" evidence="1">
    <location>
        <begin position="326"/>
        <end position="416"/>
    </location>
</feature>
<dbReference type="GO" id="GO:0006936">
    <property type="term" value="P:muscle contraction"/>
    <property type="evidence" value="ECO:0007669"/>
    <property type="project" value="InterPro"/>
</dbReference>
<name>A0AA47PAZ3_MERPO</name>
<dbReference type="PANTHER" id="PTHR18949">
    <property type="entry name" value="CALDESMON"/>
    <property type="match status" value="1"/>
</dbReference>
<feature type="compositionally biased region" description="Basic and acidic residues" evidence="1">
    <location>
        <begin position="21"/>
        <end position="42"/>
    </location>
</feature>
<feature type="compositionally biased region" description="Basic and acidic residues" evidence="1">
    <location>
        <begin position="302"/>
        <end position="313"/>
    </location>
</feature>
<dbReference type="GO" id="GO:0017022">
    <property type="term" value="F:myosin binding"/>
    <property type="evidence" value="ECO:0007669"/>
    <property type="project" value="InterPro"/>
</dbReference>
<feature type="compositionally biased region" description="Basic and acidic residues" evidence="1">
    <location>
        <begin position="326"/>
        <end position="343"/>
    </location>
</feature>
<feature type="compositionally biased region" description="Basic and acidic residues" evidence="1">
    <location>
        <begin position="350"/>
        <end position="372"/>
    </location>
</feature>
<dbReference type="InterPro" id="IPR006017">
    <property type="entry name" value="Caldesmon"/>
</dbReference>
<accession>A0AA47PAZ3</accession>
<dbReference type="Pfam" id="PF02029">
    <property type="entry name" value="Caldesmon"/>
    <property type="match status" value="1"/>
</dbReference>
<dbReference type="PANTHER" id="PTHR18949:SF1">
    <property type="entry name" value="LYMPHOCYTE-SPECIFIC PROTEIN 1"/>
    <property type="match status" value="1"/>
</dbReference>
<comment type="caution">
    <text evidence="2">The sequence shown here is derived from an EMBL/GenBank/DDBJ whole genome shotgun (WGS) entry which is preliminary data.</text>
</comment>
<dbReference type="Proteomes" id="UP001174136">
    <property type="component" value="Unassembled WGS sequence"/>
</dbReference>
<feature type="region of interest" description="Disordered" evidence="1">
    <location>
        <begin position="769"/>
        <end position="788"/>
    </location>
</feature>
<dbReference type="EMBL" id="JAOPHQ010000628">
    <property type="protein sequence ID" value="KAK0153783.1"/>
    <property type="molecule type" value="Genomic_DNA"/>
</dbReference>
<dbReference type="GO" id="GO:0005516">
    <property type="term" value="F:calmodulin binding"/>
    <property type="evidence" value="ECO:0007669"/>
    <property type="project" value="InterPro"/>
</dbReference>
<organism evidence="2 3">
    <name type="scientific">Merluccius polli</name>
    <name type="common">Benguela hake</name>
    <name type="synonym">Merluccius cadenati</name>
    <dbReference type="NCBI Taxonomy" id="89951"/>
    <lineage>
        <taxon>Eukaryota</taxon>
        <taxon>Metazoa</taxon>
        <taxon>Chordata</taxon>
        <taxon>Craniata</taxon>
        <taxon>Vertebrata</taxon>
        <taxon>Euteleostomi</taxon>
        <taxon>Actinopterygii</taxon>
        <taxon>Neopterygii</taxon>
        <taxon>Teleostei</taxon>
        <taxon>Neoteleostei</taxon>
        <taxon>Acanthomorphata</taxon>
        <taxon>Zeiogadaria</taxon>
        <taxon>Gadariae</taxon>
        <taxon>Gadiformes</taxon>
        <taxon>Gadoidei</taxon>
        <taxon>Merlucciidae</taxon>
        <taxon>Merluccius</taxon>
    </lineage>
</organism>
<evidence type="ECO:0000256" key="1">
    <source>
        <dbReference type="SAM" id="MobiDB-lite"/>
    </source>
</evidence>
<feature type="region of interest" description="Disordered" evidence="1">
    <location>
        <begin position="77"/>
        <end position="221"/>
    </location>
</feature>
<dbReference type="InterPro" id="IPR006018">
    <property type="entry name" value="Caldesmon_LSP"/>
</dbReference>
<sequence>MGGERRRWEVRGGEGRRWEVRGGEGRRWEERGGEGRRWEVRGGDGSLQNISSDEMSTALLRRNSSKLGLQNLLRVTAQRSVEDAEEVEREQRRRAREARRRSADPQEESAADLYDGELKAGQPSSLEEDEGFSDGGALRRERARRQTSQDSREEEVLPKESIYVSSQPRLRRQERQEEEKEEQQEATNGRMRMERGDEARREREKEEVVTRDVREVGPPPPSLHHENRKLLLVLCVNECFHVMFHFLQQEVVHSNTNGNTTPQEVTSYMNMKTKRLIGYVGLLKEKENQGQLRPQEAEQELEELKRRREERRRVREEELLRLPREEEERRRVKEEQDRRRTQEGEGGAGQEERRRVKEEQDRRRTQATDRMKTLSCSSPDQEEMLSPVCPRTPTPKISERTESLSRSLKKSNSFKKTQSPVLMSRLDDRLEQYANAIEDTEGLKVGVANLITQWVKGSPDSSGKAPPSRPAEVKPGDVMQKKNMWEGIGDTRRTGPSGPTAGSFGSSSLFLRPIRPISNTVEIFVRGLDAASLNFLASNLGLKSRMGSRWANAGISLDSSFVPSLFFSSSLLLISIWCMMFSLVENIWKRTASHILAPLGASWLDVSLFPSGFPSEGLASPTTGPPASSFFSSFPSGNLGSSCSTTMCFLRRDHPLNLDFIPFGFPRTLRRTCAAWDESSATWLSGFAAGEDEDIESVDASAGRSGAEPSLIAGAPGFDSWVLTPRQLQPSVLQQVLGPLLQFSLTLPLEFEALLEWTWPQINRMLERSTGSHHEQRTQPASVPDTKT</sequence>
<dbReference type="GO" id="GO:0003779">
    <property type="term" value="F:actin binding"/>
    <property type="evidence" value="ECO:0007669"/>
    <property type="project" value="InterPro"/>
</dbReference>
<feature type="region of interest" description="Disordered" evidence="1">
    <location>
        <begin position="21"/>
        <end position="50"/>
    </location>
</feature>
<keyword evidence="3" id="KW-1185">Reference proteome</keyword>
<evidence type="ECO:0000313" key="3">
    <source>
        <dbReference type="Proteomes" id="UP001174136"/>
    </source>
</evidence>
<evidence type="ECO:0000313" key="2">
    <source>
        <dbReference type="EMBL" id="KAK0153783.1"/>
    </source>
</evidence>
<feature type="compositionally biased region" description="Basic and acidic residues" evidence="1">
    <location>
        <begin position="191"/>
        <end position="215"/>
    </location>
</feature>
<protein>
    <submittedName>
        <fullName evidence="2">Non-muscle caldesmon</fullName>
    </submittedName>
</protein>
<dbReference type="PRINTS" id="PR01076">
    <property type="entry name" value="CALDESMON"/>
</dbReference>
<proteinExistence type="predicted"/>
<gene>
    <name evidence="2" type="primary">Cald1</name>
    <name evidence="2" type="ORF">N1851_004148</name>
</gene>
<feature type="region of interest" description="Disordered" evidence="1">
    <location>
        <begin position="456"/>
        <end position="475"/>
    </location>
</feature>
<reference evidence="2" key="1">
    <citation type="journal article" date="2023" name="Front. Mar. Sci.">
        <title>A new Merluccius polli reference genome to investigate the effects of global change in West African waters.</title>
        <authorList>
            <person name="Mateo J.L."/>
            <person name="Blanco-Fernandez C."/>
            <person name="Garcia-Vazquez E."/>
            <person name="Machado-Schiaffino G."/>
        </authorList>
    </citation>
    <scope>NUCLEOTIDE SEQUENCE</scope>
    <source>
        <strain evidence="2">C29</strain>
        <tissue evidence="2">Fin</tissue>
    </source>
</reference>
<feature type="region of interest" description="Disordered" evidence="1">
    <location>
        <begin position="287"/>
        <end position="313"/>
    </location>
</feature>